<evidence type="ECO:0000313" key="2">
    <source>
        <dbReference type="EMBL" id="ACL26535.1"/>
    </source>
</evidence>
<evidence type="ECO:0000256" key="1">
    <source>
        <dbReference type="SAM" id="MobiDB-lite"/>
    </source>
</evidence>
<dbReference type="Proteomes" id="UP000002508">
    <property type="component" value="Chromosome"/>
</dbReference>
<dbReference type="EMBL" id="CP001337">
    <property type="protein sequence ID" value="ACL26535.1"/>
    <property type="molecule type" value="Genomic_DNA"/>
</dbReference>
<reference evidence="2" key="1">
    <citation type="submission" date="2008-12" db="EMBL/GenBank/DDBJ databases">
        <title>Complete sequence of Chloroflexus aggregans DSM 9485.</title>
        <authorList>
            <consortium name="US DOE Joint Genome Institute"/>
            <person name="Lucas S."/>
            <person name="Copeland A."/>
            <person name="Lapidus A."/>
            <person name="Glavina del Rio T."/>
            <person name="Dalin E."/>
            <person name="Tice H."/>
            <person name="Pitluck S."/>
            <person name="Foster B."/>
            <person name="Larimer F."/>
            <person name="Land M."/>
            <person name="Hauser L."/>
            <person name="Kyrpides N."/>
            <person name="Mikhailova N."/>
            <person name="Bryant D."/>
            <person name="Richardson P."/>
        </authorList>
    </citation>
    <scope>NUCLEOTIDE SEQUENCE</scope>
    <source>
        <strain evidence="2">DSM 9485</strain>
    </source>
</reference>
<gene>
    <name evidence="2" type="ordered locus">Cagg_3699</name>
</gene>
<sequence length="142" mass="15469">MSPAAGGDHAHRANRHRQVLATRPPIRSGSPAPALANILESLEARTLSFVRHLEEAQRGDPHKYLSGGISEGFDACGTSRSAAAELRDVIDRVYQMLNAFDHHDRNFRLDQAASPAPTSSQSVPSVCTCEELSFPSKEDYVD</sequence>
<name>B8GAG0_CHLAD</name>
<dbReference type="AlphaFoldDB" id="B8GAG0"/>
<keyword evidence="3" id="KW-1185">Reference proteome</keyword>
<proteinExistence type="predicted"/>
<organism evidence="2 3">
    <name type="scientific">Chloroflexus aggregans (strain MD-66 / DSM 9485)</name>
    <dbReference type="NCBI Taxonomy" id="326427"/>
    <lineage>
        <taxon>Bacteria</taxon>
        <taxon>Bacillati</taxon>
        <taxon>Chloroflexota</taxon>
        <taxon>Chloroflexia</taxon>
        <taxon>Chloroflexales</taxon>
        <taxon>Chloroflexineae</taxon>
        <taxon>Chloroflexaceae</taxon>
        <taxon>Chloroflexus</taxon>
    </lineage>
</organism>
<dbReference type="KEGG" id="cag:Cagg_3699"/>
<accession>B8GAG0</accession>
<feature type="region of interest" description="Disordered" evidence="1">
    <location>
        <begin position="1"/>
        <end position="28"/>
    </location>
</feature>
<evidence type="ECO:0000313" key="3">
    <source>
        <dbReference type="Proteomes" id="UP000002508"/>
    </source>
</evidence>
<protein>
    <submittedName>
        <fullName evidence="2">Uncharacterized protein</fullName>
    </submittedName>
</protein>
<dbReference type="HOGENOM" id="CLU_1812334_0_0_0"/>